<evidence type="ECO:0000256" key="1">
    <source>
        <dbReference type="SAM" id="Coils"/>
    </source>
</evidence>
<protein>
    <submittedName>
        <fullName evidence="2">Membrane protein</fullName>
    </submittedName>
</protein>
<keyword evidence="1" id="KW-0175">Coiled coil</keyword>
<comment type="caution">
    <text evidence="2">The sequence shown here is derived from an EMBL/GenBank/DDBJ whole genome shotgun (WGS) entry which is preliminary data.</text>
</comment>
<dbReference type="Proteomes" id="UP001165042">
    <property type="component" value="Unassembled WGS sequence"/>
</dbReference>
<sequence>MLLGIGGAVAAALVGVALCYRRRLRARQKEQLAELEELSEAVAGLVAELATGAHPVTAAEQAAQEAPSAAAETLRLIATASRLGGEPDIGPFQLRQAWHLTARHGVPLVTTLSAVAQDLAHRARFSRAVQARLAGPQVSAALLSGLPAVGLALGQATGARPFDALVTTLLGQAALTLGALLTAVGLIWTTRITTRAVPTQARSA</sequence>
<gene>
    <name evidence="2" type="ORF">Aglo03_63320</name>
</gene>
<evidence type="ECO:0000313" key="3">
    <source>
        <dbReference type="Proteomes" id="UP001165042"/>
    </source>
</evidence>
<accession>A0A9W6QSV8</accession>
<dbReference type="AlphaFoldDB" id="A0A9W6QSV8"/>
<name>A0A9W6QSV8_9PSEU</name>
<reference evidence="2" key="1">
    <citation type="submission" date="2023-02" db="EMBL/GenBank/DDBJ databases">
        <title>Actinokineospora globicatena NBRC 15670.</title>
        <authorList>
            <person name="Ichikawa N."/>
            <person name="Sato H."/>
            <person name="Tonouchi N."/>
        </authorList>
    </citation>
    <scope>NUCLEOTIDE SEQUENCE</scope>
    <source>
        <strain evidence="2">NBRC 15670</strain>
    </source>
</reference>
<dbReference type="RefSeq" id="WP_285613288.1">
    <property type="nucleotide sequence ID" value="NZ_BSSD01000014.1"/>
</dbReference>
<organism evidence="2 3">
    <name type="scientific">Actinokineospora globicatena</name>
    <dbReference type="NCBI Taxonomy" id="103729"/>
    <lineage>
        <taxon>Bacteria</taxon>
        <taxon>Bacillati</taxon>
        <taxon>Actinomycetota</taxon>
        <taxon>Actinomycetes</taxon>
        <taxon>Pseudonocardiales</taxon>
        <taxon>Pseudonocardiaceae</taxon>
        <taxon>Actinokineospora</taxon>
    </lineage>
</organism>
<dbReference type="PANTHER" id="PTHR35007">
    <property type="entry name" value="INTEGRAL MEMBRANE PROTEIN-RELATED"/>
    <property type="match status" value="1"/>
</dbReference>
<evidence type="ECO:0000313" key="2">
    <source>
        <dbReference type="EMBL" id="GLW95516.1"/>
    </source>
</evidence>
<proteinExistence type="predicted"/>
<dbReference type="PANTHER" id="PTHR35007:SF4">
    <property type="entry name" value="CONSERVED TRANSMEMBRANE PROTEIN-RELATED"/>
    <property type="match status" value="1"/>
</dbReference>
<keyword evidence="3" id="KW-1185">Reference proteome</keyword>
<dbReference type="EMBL" id="BSSD01000014">
    <property type="protein sequence ID" value="GLW95516.1"/>
    <property type="molecule type" value="Genomic_DNA"/>
</dbReference>
<feature type="coiled-coil region" evidence="1">
    <location>
        <begin position="21"/>
        <end position="48"/>
    </location>
</feature>